<accession>A0A1B9GWN5</accession>
<feature type="transmembrane region" description="Helical" evidence="6">
    <location>
        <begin position="189"/>
        <end position="212"/>
    </location>
</feature>
<dbReference type="EMBL" id="KI669499">
    <property type="protein sequence ID" value="OCF35448.1"/>
    <property type="molecule type" value="Genomic_DNA"/>
</dbReference>
<dbReference type="PANTHER" id="PTHR16201:SF37">
    <property type="entry name" value="PQ-LOOP REPEAT-CONTAINING PROTEIN"/>
    <property type="match status" value="1"/>
</dbReference>
<keyword evidence="3 6" id="KW-1133">Transmembrane helix</keyword>
<evidence type="ECO:0000313" key="7">
    <source>
        <dbReference type="EMBL" id="OCF35448.1"/>
    </source>
</evidence>
<dbReference type="OrthoDB" id="407617at2759"/>
<feature type="transmembrane region" description="Helical" evidence="6">
    <location>
        <begin position="129"/>
        <end position="147"/>
    </location>
</feature>
<feature type="transmembrane region" description="Helical" evidence="6">
    <location>
        <begin position="97"/>
        <end position="117"/>
    </location>
</feature>
<dbReference type="Pfam" id="PF04193">
    <property type="entry name" value="PQ-loop"/>
    <property type="match status" value="2"/>
</dbReference>
<evidence type="ECO:0000256" key="6">
    <source>
        <dbReference type="SAM" id="Phobius"/>
    </source>
</evidence>
<evidence type="ECO:0000256" key="5">
    <source>
        <dbReference type="SAM" id="MobiDB-lite"/>
    </source>
</evidence>
<dbReference type="GO" id="GO:0016020">
    <property type="term" value="C:membrane"/>
    <property type="evidence" value="ECO:0007669"/>
    <property type="project" value="UniProtKB-SubCell"/>
</dbReference>
<name>A0A1B9GWN5_9TREE</name>
<reference evidence="7 8" key="1">
    <citation type="submission" date="2013-07" db="EMBL/GenBank/DDBJ databases">
        <title>The Genome Sequence of Cryptococcus heveanensis BCC8398.</title>
        <authorList>
            <consortium name="The Broad Institute Genome Sequencing Platform"/>
            <person name="Cuomo C."/>
            <person name="Litvintseva A."/>
            <person name="Chen Y."/>
            <person name="Heitman J."/>
            <person name="Sun S."/>
            <person name="Springer D."/>
            <person name="Dromer F."/>
            <person name="Young S.K."/>
            <person name="Zeng Q."/>
            <person name="Gargeya S."/>
            <person name="Fitzgerald M."/>
            <person name="Abouelleil A."/>
            <person name="Alvarado L."/>
            <person name="Berlin A.M."/>
            <person name="Chapman S.B."/>
            <person name="Dewar J."/>
            <person name="Goldberg J."/>
            <person name="Griggs A."/>
            <person name="Gujja S."/>
            <person name="Hansen M."/>
            <person name="Howarth C."/>
            <person name="Imamovic A."/>
            <person name="Larimer J."/>
            <person name="McCowan C."/>
            <person name="Murphy C."/>
            <person name="Pearson M."/>
            <person name="Priest M."/>
            <person name="Roberts A."/>
            <person name="Saif S."/>
            <person name="Shea T."/>
            <person name="Sykes S."/>
            <person name="Wortman J."/>
            <person name="Nusbaum C."/>
            <person name="Birren B."/>
        </authorList>
    </citation>
    <scope>NUCLEOTIDE SEQUENCE [LARGE SCALE GENOMIC DNA]</scope>
    <source>
        <strain evidence="7 8">BCC8398</strain>
    </source>
</reference>
<dbReference type="SMART" id="SM00679">
    <property type="entry name" value="CTNS"/>
    <property type="match status" value="2"/>
</dbReference>
<dbReference type="InterPro" id="IPR006603">
    <property type="entry name" value="PQ-loop_rpt"/>
</dbReference>
<evidence type="ECO:0000313" key="8">
    <source>
        <dbReference type="Proteomes" id="UP000092666"/>
    </source>
</evidence>
<comment type="subcellular location">
    <subcellularLocation>
        <location evidence="1">Membrane</location>
        <topology evidence="1">Multi-pass membrane protein</topology>
    </subcellularLocation>
</comment>
<dbReference type="PANTHER" id="PTHR16201">
    <property type="entry name" value="SEVEN TRANSMEMBRANE PROTEIN 1-RELATED"/>
    <property type="match status" value="1"/>
</dbReference>
<evidence type="ECO:0000256" key="3">
    <source>
        <dbReference type="ARBA" id="ARBA00022989"/>
    </source>
</evidence>
<protein>
    <submittedName>
        <fullName evidence="7">Uncharacterized protein</fullName>
    </submittedName>
</protein>
<dbReference type="AlphaFoldDB" id="A0A1B9GWN5"/>
<organism evidence="7 8">
    <name type="scientific">Kwoniella heveanensis BCC8398</name>
    <dbReference type="NCBI Taxonomy" id="1296120"/>
    <lineage>
        <taxon>Eukaryota</taxon>
        <taxon>Fungi</taxon>
        <taxon>Dikarya</taxon>
        <taxon>Basidiomycota</taxon>
        <taxon>Agaricomycotina</taxon>
        <taxon>Tremellomycetes</taxon>
        <taxon>Tremellales</taxon>
        <taxon>Cryptococcaceae</taxon>
        <taxon>Kwoniella</taxon>
    </lineage>
</organism>
<feature type="compositionally biased region" description="Basic and acidic residues" evidence="5">
    <location>
        <begin position="286"/>
        <end position="300"/>
    </location>
</feature>
<gene>
    <name evidence="7" type="ORF">I316_03000</name>
</gene>
<dbReference type="InterPro" id="IPR051415">
    <property type="entry name" value="LAAT-1"/>
</dbReference>
<evidence type="ECO:0000256" key="1">
    <source>
        <dbReference type="ARBA" id="ARBA00004141"/>
    </source>
</evidence>
<feature type="compositionally biased region" description="Basic and acidic residues" evidence="5">
    <location>
        <begin position="315"/>
        <end position="328"/>
    </location>
</feature>
<keyword evidence="2 6" id="KW-0812">Transmembrane</keyword>
<reference evidence="8" key="2">
    <citation type="submission" date="2013-12" db="EMBL/GenBank/DDBJ databases">
        <title>Evolution of pathogenesis and genome organization in the Tremellales.</title>
        <authorList>
            <person name="Cuomo C."/>
            <person name="Litvintseva A."/>
            <person name="Heitman J."/>
            <person name="Chen Y."/>
            <person name="Sun S."/>
            <person name="Springer D."/>
            <person name="Dromer F."/>
            <person name="Young S."/>
            <person name="Zeng Q."/>
            <person name="Chapman S."/>
            <person name="Gujja S."/>
            <person name="Saif S."/>
            <person name="Birren B."/>
        </authorList>
    </citation>
    <scope>NUCLEOTIDE SEQUENCE [LARGE SCALE GENOMIC DNA]</scope>
    <source>
        <strain evidence="8">BCC8398</strain>
    </source>
</reference>
<sequence length="340" mass="36683">MPDNKTTENILATVGAVLWAIQGIPQVVKSYRTQSTKGLSPYLMLLWMASGLFFCTYVVTRDLAIPAVIQPHASLIIYTISWGQCLYYSCGYSLIKTILCAGGALLAGAAFEGASIAGLLAGKRHGTEIPMVVYGYASTVIAVIGILPQYYEIYKQKEVIGLSITFVITDLVGAVCLIAALFLRERVDIAGLATYALTFAMVLGIVILALILNPLAARRRRLAGLPSKDLESAVAASGADAKDDLEKVISATPTPELEKGHFDFVSPKPVSKAEQSSEFDSGYTSDYKENTEEVLGKENVHSSSAGTNSDDSHDEIDPLYHNHYEDHSNVAQPDLTISRL</sequence>
<feature type="compositionally biased region" description="Polar residues" evidence="5">
    <location>
        <begin position="273"/>
        <end position="284"/>
    </location>
</feature>
<dbReference type="Proteomes" id="UP000092666">
    <property type="component" value="Unassembled WGS sequence"/>
</dbReference>
<evidence type="ECO:0000256" key="2">
    <source>
        <dbReference type="ARBA" id="ARBA00022692"/>
    </source>
</evidence>
<evidence type="ECO:0000256" key="4">
    <source>
        <dbReference type="ARBA" id="ARBA00023136"/>
    </source>
</evidence>
<keyword evidence="4 6" id="KW-0472">Membrane</keyword>
<proteinExistence type="predicted"/>
<feature type="region of interest" description="Disordered" evidence="5">
    <location>
        <begin position="259"/>
        <end position="340"/>
    </location>
</feature>
<feature type="transmembrane region" description="Helical" evidence="6">
    <location>
        <begin position="39"/>
        <end position="60"/>
    </location>
</feature>
<dbReference type="Gene3D" id="1.20.1280.290">
    <property type="match status" value="2"/>
</dbReference>
<feature type="transmembrane region" description="Helical" evidence="6">
    <location>
        <begin position="72"/>
        <end position="90"/>
    </location>
</feature>
<keyword evidence="8" id="KW-1185">Reference proteome</keyword>
<feature type="transmembrane region" description="Helical" evidence="6">
    <location>
        <begin position="159"/>
        <end position="183"/>
    </location>
</feature>